<evidence type="ECO:0000313" key="2">
    <source>
        <dbReference type="EMBL" id="ETV99792.1"/>
    </source>
</evidence>
<feature type="region of interest" description="Disordered" evidence="1">
    <location>
        <begin position="1"/>
        <end position="161"/>
    </location>
</feature>
<name>A0A024U2E8_9STRA</name>
<accession>A0A024U2E8</accession>
<sequence>MTALANFLPNNAIPVHTGAPPAEDPSSSTQVNNAGMEVDSDSDSGYDGNSAAESSSDDDDDATKTSEPRNTTNEADDDDDDEDDTKMEYDEADDECDRTAPSQEPWPTPREAAKVSKKAAKAARQQANKPEQATTATPTPTTEPRSYASAVGGNKRTSRKRDVGFHPLSEVDLATLLEKSISGTWTYSAVVDLDPTPRLETVGHLLMHINVDKIRDQPPPNWKFVLQEQPAIET</sequence>
<feature type="compositionally biased region" description="Low complexity" evidence="1">
    <location>
        <begin position="45"/>
        <end position="54"/>
    </location>
</feature>
<dbReference type="EMBL" id="KI913966">
    <property type="protein sequence ID" value="ETV99792.1"/>
    <property type="molecule type" value="Genomic_DNA"/>
</dbReference>
<evidence type="ECO:0000256" key="1">
    <source>
        <dbReference type="SAM" id="MobiDB-lite"/>
    </source>
</evidence>
<reference evidence="2" key="1">
    <citation type="submission" date="2013-12" db="EMBL/GenBank/DDBJ databases">
        <title>The Genome Sequence of Aphanomyces invadans NJM9701.</title>
        <authorList>
            <consortium name="The Broad Institute Genomics Platform"/>
            <person name="Russ C."/>
            <person name="Tyler B."/>
            <person name="van West P."/>
            <person name="Dieguez-Uribeondo J."/>
            <person name="Young S.K."/>
            <person name="Zeng Q."/>
            <person name="Gargeya S."/>
            <person name="Fitzgerald M."/>
            <person name="Abouelleil A."/>
            <person name="Alvarado L."/>
            <person name="Chapman S.B."/>
            <person name="Gainer-Dewar J."/>
            <person name="Goldberg J."/>
            <person name="Griggs A."/>
            <person name="Gujja S."/>
            <person name="Hansen M."/>
            <person name="Howarth C."/>
            <person name="Imamovic A."/>
            <person name="Ireland A."/>
            <person name="Larimer J."/>
            <person name="McCowan C."/>
            <person name="Murphy C."/>
            <person name="Pearson M."/>
            <person name="Poon T.W."/>
            <person name="Priest M."/>
            <person name="Roberts A."/>
            <person name="Saif S."/>
            <person name="Shea T."/>
            <person name="Sykes S."/>
            <person name="Wortman J."/>
            <person name="Nusbaum C."/>
            <person name="Birren B."/>
        </authorList>
    </citation>
    <scope>NUCLEOTIDE SEQUENCE [LARGE SCALE GENOMIC DNA]</scope>
    <source>
        <strain evidence="2">NJM9701</strain>
    </source>
</reference>
<protein>
    <submittedName>
        <fullName evidence="2">Uncharacterized protein</fullName>
    </submittedName>
</protein>
<feature type="compositionally biased region" description="Low complexity" evidence="1">
    <location>
        <begin position="122"/>
        <end position="142"/>
    </location>
</feature>
<organism evidence="2">
    <name type="scientific">Aphanomyces invadans</name>
    <dbReference type="NCBI Taxonomy" id="157072"/>
    <lineage>
        <taxon>Eukaryota</taxon>
        <taxon>Sar</taxon>
        <taxon>Stramenopiles</taxon>
        <taxon>Oomycota</taxon>
        <taxon>Saprolegniomycetes</taxon>
        <taxon>Saprolegniales</taxon>
        <taxon>Verrucalvaceae</taxon>
        <taxon>Aphanomyces</taxon>
    </lineage>
</organism>
<dbReference type="AlphaFoldDB" id="A0A024U2E8"/>
<gene>
    <name evidence="2" type="ORF">H310_07838</name>
</gene>
<dbReference type="RefSeq" id="XP_008871568.1">
    <property type="nucleotide sequence ID" value="XM_008873346.1"/>
</dbReference>
<dbReference type="GeneID" id="20084888"/>
<proteinExistence type="predicted"/>
<dbReference type="VEuPathDB" id="FungiDB:H310_07838"/>
<feature type="compositionally biased region" description="Acidic residues" evidence="1">
    <location>
        <begin position="74"/>
        <end position="96"/>
    </location>
</feature>